<accession>A0A9R1XG59</accession>
<keyword evidence="2" id="KW-1133">Transmembrane helix</keyword>
<feature type="transmembrane region" description="Helical" evidence="2">
    <location>
        <begin position="108"/>
        <end position="128"/>
    </location>
</feature>
<dbReference type="Pfam" id="PF03478">
    <property type="entry name" value="Beta-prop_KIB1-4"/>
    <property type="match status" value="1"/>
</dbReference>
<evidence type="ECO:0000256" key="2">
    <source>
        <dbReference type="SAM" id="Phobius"/>
    </source>
</evidence>
<dbReference type="EMBL" id="NBSK02000004">
    <property type="protein sequence ID" value="KAJ0211731.1"/>
    <property type="molecule type" value="Genomic_DNA"/>
</dbReference>
<gene>
    <name evidence="5" type="ORF">LSAT_V11C400174380</name>
</gene>
<dbReference type="Pfam" id="PF00646">
    <property type="entry name" value="F-box"/>
    <property type="match status" value="1"/>
</dbReference>
<dbReference type="PANTHER" id="PTHR45463:SF8">
    <property type="entry name" value="OS09G0392200 PROTEIN"/>
    <property type="match status" value="1"/>
</dbReference>
<evidence type="ECO:0000256" key="1">
    <source>
        <dbReference type="SAM" id="MobiDB-lite"/>
    </source>
</evidence>
<sequence>MARTRSMTRNQNHDDVASSSSRKRRARNGGVAPWSDLDHNLLFLVMMQLGLIDFLAFGGVCKSWRSLALNNKKIFMASRPPMSMRISNRPYKKDCYLEDFEGRRFKTILPHAAGRICFGISCGYLILFRRKTKNKDFWLVNPITRHELHFPCFRFNVGSDPTIIRCILVFSPSVSRWVFLVLRSFANQVWFSIEGTQEWNGVSSTFPMIDLHAFKGKIYTIHMGCRVYEMRLNPYPKLTLLQTMNFPKPVFVCPEFLSSSENLYVTDCRFKDSYDVYQLDFEEMKWVSSGKTLEECAFFINGFKYSAAFRSEVWVDHWLLYERCACFFATVDTGRNYRLLISGIWYFPNDCLNKNRLDE</sequence>
<keyword evidence="6" id="KW-1185">Reference proteome</keyword>
<dbReference type="AlphaFoldDB" id="A0A9R1XG59"/>
<feature type="region of interest" description="Disordered" evidence="1">
    <location>
        <begin position="1"/>
        <end position="27"/>
    </location>
</feature>
<dbReference type="InterPro" id="IPR036047">
    <property type="entry name" value="F-box-like_dom_sf"/>
</dbReference>
<protein>
    <recommendedName>
        <fullName evidence="7">F-box domain-containing protein</fullName>
    </recommendedName>
</protein>
<feature type="transmembrane region" description="Helical" evidence="2">
    <location>
        <begin position="41"/>
        <end position="60"/>
    </location>
</feature>
<dbReference type="Gene3D" id="1.20.1280.50">
    <property type="match status" value="1"/>
</dbReference>
<evidence type="ECO:0000313" key="5">
    <source>
        <dbReference type="EMBL" id="KAJ0211731.1"/>
    </source>
</evidence>
<keyword evidence="2" id="KW-0812">Transmembrane</keyword>
<comment type="caution">
    <text evidence="5">The sequence shown here is derived from an EMBL/GenBank/DDBJ whole genome shotgun (WGS) entry which is preliminary data.</text>
</comment>
<keyword evidence="2" id="KW-0472">Membrane</keyword>
<dbReference type="Gramene" id="rna-gnl|WGS:NBSK|LSAT_4X45300_mrna">
    <property type="protein sequence ID" value="cds-PLY88907.1"/>
    <property type="gene ID" value="gene-LSAT_4X45300"/>
</dbReference>
<feature type="compositionally biased region" description="Polar residues" evidence="1">
    <location>
        <begin position="1"/>
        <end position="10"/>
    </location>
</feature>
<dbReference type="Proteomes" id="UP000235145">
    <property type="component" value="Unassembled WGS sequence"/>
</dbReference>
<dbReference type="PANTHER" id="PTHR45463">
    <property type="entry name" value="OS09G0392200 PROTEIN"/>
    <property type="match status" value="1"/>
</dbReference>
<proteinExistence type="predicted"/>
<dbReference type="InterPro" id="IPR005174">
    <property type="entry name" value="KIB1-4_b-propeller"/>
</dbReference>
<reference evidence="5 6" key="1">
    <citation type="journal article" date="2017" name="Nat. Commun.">
        <title>Genome assembly with in vitro proximity ligation data and whole-genome triplication in lettuce.</title>
        <authorList>
            <person name="Reyes-Chin-Wo S."/>
            <person name="Wang Z."/>
            <person name="Yang X."/>
            <person name="Kozik A."/>
            <person name="Arikit S."/>
            <person name="Song C."/>
            <person name="Xia L."/>
            <person name="Froenicke L."/>
            <person name="Lavelle D.O."/>
            <person name="Truco M.J."/>
            <person name="Xia R."/>
            <person name="Zhu S."/>
            <person name="Xu C."/>
            <person name="Xu H."/>
            <person name="Xu X."/>
            <person name="Cox K."/>
            <person name="Korf I."/>
            <person name="Meyers B.C."/>
            <person name="Michelmore R.W."/>
        </authorList>
    </citation>
    <scope>NUCLEOTIDE SEQUENCE [LARGE SCALE GENOMIC DNA]</scope>
    <source>
        <strain evidence="6">cv. Salinas</strain>
        <tissue evidence="5">Seedlings</tissue>
    </source>
</reference>
<feature type="domain" description="KIB1-4 beta-propeller" evidence="4">
    <location>
        <begin position="105"/>
        <end position="301"/>
    </location>
</feature>
<evidence type="ECO:0008006" key="7">
    <source>
        <dbReference type="Google" id="ProtNLM"/>
    </source>
</evidence>
<dbReference type="OrthoDB" id="642536at2759"/>
<evidence type="ECO:0000259" key="3">
    <source>
        <dbReference type="Pfam" id="PF00646"/>
    </source>
</evidence>
<organism evidence="5 6">
    <name type="scientific">Lactuca sativa</name>
    <name type="common">Garden lettuce</name>
    <dbReference type="NCBI Taxonomy" id="4236"/>
    <lineage>
        <taxon>Eukaryota</taxon>
        <taxon>Viridiplantae</taxon>
        <taxon>Streptophyta</taxon>
        <taxon>Embryophyta</taxon>
        <taxon>Tracheophyta</taxon>
        <taxon>Spermatophyta</taxon>
        <taxon>Magnoliopsida</taxon>
        <taxon>eudicotyledons</taxon>
        <taxon>Gunneridae</taxon>
        <taxon>Pentapetalae</taxon>
        <taxon>asterids</taxon>
        <taxon>campanulids</taxon>
        <taxon>Asterales</taxon>
        <taxon>Asteraceae</taxon>
        <taxon>Cichorioideae</taxon>
        <taxon>Cichorieae</taxon>
        <taxon>Lactucinae</taxon>
        <taxon>Lactuca</taxon>
    </lineage>
</organism>
<evidence type="ECO:0000313" key="6">
    <source>
        <dbReference type="Proteomes" id="UP000235145"/>
    </source>
</evidence>
<dbReference type="InterPro" id="IPR001810">
    <property type="entry name" value="F-box_dom"/>
</dbReference>
<name>A0A9R1XG59_LACSA</name>
<dbReference type="SUPFAM" id="SSF81383">
    <property type="entry name" value="F-box domain"/>
    <property type="match status" value="1"/>
</dbReference>
<evidence type="ECO:0000259" key="4">
    <source>
        <dbReference type="Pfam" id="PF03478"/>
    </source>
</evidence>
<feature type="domain" description="F-box" evidence="3">
    <location>
        <begin position="34"/>
        <end position="72"/>
    </location>
</feature>